<dbReference type="Pfam" id="PF20789">
    <property type="entry name" value="4HBT_3C"/>
    <property type="match status" value="1"/>
</dbReference>
<dbReference type="InterPro" id="IPR042171">
    <property type="entry name" value="Acyl-CoA_hotdog"/>
</dbReference>
<dbReference type="Gene3D" id="2.40.160.210">
    <property type="entry name" value="Acyl-CoA thioesterase, double hotdog domain"/>
    <property type="match status" value="1"/>
</dbReference>
<dbReference type="STRING" id="4829.A0A163LR87"/>
<accession>A0A163LR87</accession>
<feature type="domain" description="Acyl-CoA thioesterase-like C-terminal" evidence="2">
    <location>
        <begin position="169"/>
        <end position="293"/>
    </location>
</feature>
<dbReference type="Pfam" id="PF13622">
    <property type="entry name" value="4HBT_3"/>
    <property type="match status" value="1"/>
</dbReference>
<evidence type="ECO:0000259" key="2">
    <source>
        <dbReference type="Pfam" id="PF20789"/>
    </source>
</evidence>
<dbReference type="PANTHER" id="PTHR38110">
    <property type="entry name" value="CHROMOSOME 23, WHOLE GENOME SHOTGUN SEQUENCE"/>
    <property type="match status" value="1"/>
</dbReference>
<name>A0A163LR87_ABSGL</name>
<dbReference type="InterPro" id="IPR049449">
    <property type="entry name" value="TesB_ACOT8-like_N"/>
</dbReference>
<dbReference type="PANTHER" id="PTHR38110:SF1">
    <property type="entry name" value="THIOESTERASE DOMAIN-CONTAINING PROTEIN"/>
    <property type="match status" value="1"/>
</dbReference>
<dbReference type="SUPFAM" id="SSF54637">
    <property type="entry name" value="Thioesterase/thiol ester dehydrase-isomerase"/>
    <property type="match status" value="1"/>
</dbReference>
<dbReference type="InParanoid" id="A0A163LR87"/>
<evidence type="ECO:0000259" key="1">
    <source>
        <dbReference type="Pfam" id="PF13622"/>
    </source>
</evidence>
<gene>
    <name evidence="3" type="primary">ABSGL_01099.1 scaffold 1223</name>
</gene>
<reference evidence="3" key="1">
    <citation type="submission" date="2016-04" db="EMBL/GenBank/DDBJ databases">
        <authorList>
            <person name="Evans L.H."/>
            <person name="Alamgir A."/>
            <person name="Owens N."/>
            <person name="Weber N.D."/>
            <person name="Virtaneva K."/>
            <person name="Barbian K."/>
            <person name="Babar A."/>
            <person name="Rosenke K."/>
        </authorList>
    </citation>
    <scope>NUCLEOTIDE SEQUENCE [LARGE SCALE GENOMIC DNA]</scope>
    <source>
        <strain evidence="3">CBS 101.48</strain>
    </source>
</reference>
<keyword evidence="4" id="KW-1185">Reference proteome</keyword>
<organism evidence="3">
    <name type="scientific">Absidia glauca</name>
    <name type="common">Pin mould</name>
    <dbReference type="NCBI Taxonomy" id="4829"/>
    <lineage>
        <taxon>Eukaryota</taxon>
        <taxon>Fungi</taxon>
        <taxon>Fungi incertae sedis</taxon>
        <taxon>Mucoromycota</taxon>
        <taxon>Mucoromycotina</taxon>
        <taxon>Mucoromycetes</taxon>
        <taxon>Mucorales</taxon>
        <taxon>Cunninghamellaceae</taxon>
        <taxon>Absidia</taxon>
    </lineage>
</organism>
<evidence type="ECO:0008006" key="5">
    <source>
        <dbReference type="Google" id="ProtNLM"/>
    </source>
</evidence>
<dbReference type="InterPro" id="IPR049450">
    <property type="entry name" value="ACOT8-like_C"/>
</dbReference>
<sequence length="295" mass="33503">MDVIKSTEQDLFAFDKGTNTFYLGKTAYGTHVYSGEALQAFAVGAIANGGYVVSVMFDAVLRHYSQRYQVDPIALNAFFLRKSELGAVIVEIEDLKVNRKGYCISKAAIKQTKTVAKSRLQHLEDYHPEDYVEKVVGLFTMGNMDQEKGLSSDHHANIPARPDQRVLTPYEFDNLNDLVYIKVDPNFIPHPEKSTPMEMHQIIEFRDQRPIDFKSMPFWCDMLIPPPNNLGPKVLDGKLWCATMQMEVQFKQKCPAGLTKVAASFITNTLKNNRFDMDGWIWDCDGNLLATTRYA</sequence>
<dbReference type="InterPro" id="IPR029069">
    <property type="entry name" value="HotDog_dom_sf"/>
</dbReference>
<dbReference type="OrthoDB" id="2532955at2759"/>
<protein>
    <recommendedName>
        <fullName evidence="5">Thioesterase domain-containing protein</fullName>
    </recommendedName>
</protein>
<dbReference type="InterPro" id="IPR052389">
    <property type="entry name" value="Sec_Metab_Biosynth-Assoc"/>
</dbReference>
<evidence type="ECO:0000313" key="3">
    <source>
        <dbReference type="EMBL" id="SAL95758.1"/>
    </source>
</evidence>
<proteinExistence type="predicted"/>
<dbReference type="EMBL" id="LT550481">
    <property type="protein sequence ID" value="SAL95758.1"/>
    <property type="molecule type" value="Genomic_DNA"/>
</dbReference>
<feature type="domain" description="Acyl-CoA thioesterase-like N-terminal HotDog" evidence="1">
    <location>
        <begin position="42"/>
        <end position="100"/>
    </location>
</feature>
<dbReference type="Proteomes" id="UP000078561">
    <property type="component" value="Unassembled WGS sequence"/>
</dbReference>
<evidence type="ECO:0000313" key="4">
    <source>
        <dbReference type="Proteomes" id="UP000078561"/>
    </source>
</evidence>
<dbReference type="AlphaFoldDB" id="A0A163LR87"/>